<reference evidence="2 3" key="1">
    <citation type="journal article" date="2015" name="Genome Biol. Evol.">
        <title>Comparative Genomics of a Bacterivorous Green Alga Reveals Evolutionary Causalities and Consequences of Phago-Mixotrophic Mode of Nutrition.</title>
        <authorList>
            <person name="Burns J.A."/>
            <person name="Paasch A."/>
            <person name="Narechania A."/>
            <person name="Kim E."/>
        </authorList>
    </citation>
    <scope>NUCLEOTIDE SEQUENCE [LARGE SCALE GENOMIC DNA]</scope>
    <source>
        <strain evidence="2 3">PLY_AMNH</strain>
    </source>
</reference>
<dbReference type="EMBL" id="LGRX02001190">
    <property type="protein sequence ID" value="KAK3286688.1"/>
    <property type="molecule type" value="Genomic_DNA"/>
</dbReference>
<dbReference type="PANTHER" id="PTHR48258:SF14">
    <property type="entry name" value="OS02G0583300 PROTEIN"/>
    <property type="match status" value="1"/>
</dbReference>
<proteinExistence type="predicted"/>
<dbReference type="Proteomes" id="UP001190700">
    <property type="component" value="Unassembled WGS sequence"/>
</dbReference>
<evidence type="ECO:0000259" key="1">
    <source>
        <dbReference type="Pfam" id="PF13960"/>
    </source>
</evidence>
<sequence>MGPLAKKLLQEKYKDPKKVRKMKAAELVVSFTSGILGVIASWQNADGQVLRPQYARFVGEFSVVVRELTAPSIHPEEMNKLQSRVMKLRDEMERNNSPEALVIMSHLLVHIVDQLKDNGPAREIWMYVFEDYFGLLKLSIKTRSQPVASMMKGLELRRTVSTVSGIKRMMHRSGRAPHYRPPAKQNIFTTKSSTVRPTADDSENIQVYLRTEFPEYDTLCKKFDDRLDSFNRHVEKVPKNFADSAFHRGGADLRLEIPY</sequence>
<feature type="domain" description="DUF4218" evidence="1">
    <location>
        <begin position="68"/>
        <end position="153"/>
    </location>
</feature>
<accession>A0AAE0GYV7</accession>
<dbReference type="PANTHER" id="PTHR48258">
    <property type="entry name" value="DUF4218 DOMAIN-CONTAINING PROTEIN-RELATED"/>
    <property type="match status" value="1"/>
</dbReference>
<dbReference type="AlphaFoldDB" id="A0AAE0GYV7"/>
<evidence type="ECO:0000313" key="3">
    <source>
        <dbReference type="Proteomes" id="UP001190700"/>
    </source>
</evidence>
<gene>
    <name evidence="2" type="ORF">CYMTET_5766</name>
</gene>
<comment type="caution">
    <text evidence="2">The sequence shown here is derived from an EMBL/GenBank/DDBJ whole genome shotgun (WGS) entry which is preliminary data.</text>
</comment>
<dbReference type="InterPro" id="IPR025452">
    <property type="entry name" value="DUF4218"/>
</dbReference>
<protein>
    <recommendedName>
        <fullName evidence="1">DUF4218 domain-containing protein</fullName>
    </recommendedName>
</protein>
<dbReference type="Pfam" id="PF13960">
    <property type="entry name" value="DUF4218"/>
    <property type="match status" value="1"/>
</dbReference>
<organism evidence="2 3">
    <name type="scientific">Cymbomonas tetramitiformis</name>
    <dbReference type="NCBI Taxonomy" id="36881"/>
    <lineage>
        <taxon>Eukaryota</taxon>
        <taxon>Viridiplantae</taxon>
        <taxon>Chlorophyta</taxon>
        <taxon>Pyramimonadophyceae</taxon>
        <taxon>Pyramimonadales</taxon>
        <taxon>Pyramimonadaceae</taxon>
        <taxon>Cymbomonas</taxon>
    </lineage>
</organism>
<evidence type="ECO:0000313" key="2">
    <source>
        <dbReference type="EMBL" id="KAK3286688.1"/>
    </source>
</evidence>
<keyword evidence="3" id="KW-1185">Reference proteome</keyword>
<name>A0AAE0GYV7_9CHLO</name>